<dbReference type="OrthoDB" id="1927611at2759"/>
<reference evidence="2" key="1">
    <citation type="journal article" date="2019" name="Toxins">
        <title>Detection of Abrin-Like and Prepropulchellin-Like Toxin Genes and Transcripts Using Whole Genome Sequencing and Full-Length Transcript Sequencing of Abrus precatorius.</title>
        <authorList>
            <person name="Hovde B.T."/>
            <person name="Daligault H.E."/>
            <person name="Hanschen E.R."/>
            <person name="Kunde Y.A."/>
            <person name="Johnson M.B."/>
            <person name="Starkenburg S.R."/>
            <person name="Johnson S.L."/>
        </authorList>
    </citation>
    <scope>NUCLEOTIDE SEQUENCE [LARGE SCALE GENOMIC DNA]</scope>
</reference>
<dbReference type="PANTHER" id="PTHR33735">
    <property type="entry name" value="EXPRESSED PROTEIN"/>
    <property type="match status" value="1"/>
</dbReference>
<gene>
    <name evidence="3" type="primary">LOC113848445</name>
</gene>
<feature type="compositionally biased region" description="Polar residues" evidence="1">
    <location>
        <begin position="193"/>
        <end position="205"/>
    </location>
</feature>
<evidence type="ECO:0000313" key="3">
    <source>
        <dbReference type="RefSeq" id="XP_027333761.1"/>
    </source>
</evidence>
<evidence type="ECO:0000313" key="2">
    <source>
        <dbReference type="Proteomes" id="UP000694853"/>
    </source>
</evidence>
<proteinExistence type="predicted"/>
<feature type="region of interest" description="Disordered" evidence="1">
    <location>
        <begin position="192"/>
        <end position="213"/>
    </location>
</feature>
<evidence type="ECO:0000256" key="1">
    <source>
        <dbReference type="SAM" id="MobiDB-lite"/>
    </source>
</evidence>
<dbReference type="GeneID" id="113848445"/>
<protein>
    <submittedName>
        <fullName evidence="3">Uncharacterized protein LOC113848445</fullName>
    </submittedName>
</protein>
<sequence length="213" mass="24180">MMANTTFTQKFTCLTVGTFCRCQASKVDHPIHRLRFNSKIKHNGFSVLEQNLALRFQNDPTRKTNMAVHASTTPGAPFPVDPSPGHWKVWILGTIFTILVSFTRGKWGPLLLLKEKVETTIEEADRIMDIVEEVAEGVEKVTEEVVKHLPEGKLRDTAEFVEEVAKDIDKHAQNAEDALEKIENMEKEFESFVESTTHQKNTIMPNTDAKDQK</sequence>
<dbReference type="KEGG" id="aprc:113848445"/>
<dbReference type="AlphaFoldDB" id="A0A8B8JQG4"/>
<dbReference type="PANTHER" id="PTHR33735:SF14">
    <property type="entry name" value="PHAGE CAPSID SCAFFOLDING PROTEIN (GPO) SERINE PEPTIDASE"/>
    <property type="match status" value="1"/>
</dbReference>
<dbReference type="RefSeq" id="XP_027333761.1">
    <property type="nucleotide sequence ID" value="XM_027477960.1"/>
</dbReference>
<keyword evidence="2" id="KW-1185">Reference proteome</keyword>
<accession>A0A8B8JQG4</accession>
<dbReference type="Proteomes" id="UP000694853">
    <property type="component" value="Unplaced"/>
</dbReference>
<reference evidence="3" key="2">
    <citation type="submission" date="2025-08" db="UniProtKB">
        <authorList>
            <consortium name="RefSeq"/>
        </authorList>
    </citation>
    <scope>IDENTIFICATION</scope>
    <source>
        <tissue evidence="3">Young leaves</tissue>
    </source>
</reference>
<organism evidence="2 3">
    <name type="scientific">Abrus precatorius</name>
    <name type="common">Indian licorice</name>
    <name type="synonym">Glycine abrus</name>
    <dbReference type="NCBI Taxonomy" id="3816"/>
    <lineage>
        <taxon>Eukaryota</taxon>
        <taxon>Viridiplantae</taxon>
        <taxon>Streptophyta</taxon>
        <taxon>Embryophyta</taxon>
        <taxon>Tracheophyta</taxon>
        <taxon>Spermatophyta</taxon>
        <taxon>Magnoliopsida</taxon>
        <taxon>eudicotyledons</taxon>
        <taxon>Gunneridae</taxon>
        <taxon>Pentapetalae</taxon>
        <taxon>rosids</taxon>
        <taxon>fabids</taxon>
        <taxon>Fabales</taxon>
        <taxon>Fabaceae</taxon>
        <taxon>Papilionoideae</taxon>
        <taxon>50 kb inversion clade</taxon>
        <taxon>NPAAA clade</taxon>
        <taxon>indigoferoid/millettioid clade</taxon>
        <taxon>Abreae</taxon>
        <taxon>Abrus</taxon>
    </lineage>
</organism>
<name>A0A8B8JQG4_ABRPR</name>